<keyword evidence="3" id="KW-0808">Transferase</keyword>
<evidence type="ECO:0000256" key="1">
    <source>
        <dbReference type="SAM" id="MobiDB-lite"/>
    </source>
</evidence>
<proteinExistence type="predicted"/>
<dbReference type="CDD" id="cd06130">
    <property type="entry name" value="DNA_pol_III_epsilon_like"/>
    <property type="match status" value="1"/>
</dbReference>
<evidence type="ECO:0000313" key="3">
    <source>
        <dbReference type="EMBL" id="QGU07764.1"/>
    </source>
</evidence>
<dbReference type="Gene3D" id="3.40.50.10190">
    <property type="entry name" value="BRCT domain"/>
    <property type="match status" value="1"/>
</dbReference>
<keyword evidence="3" id="KW-0548">Nucleotidyltransferase</keyword>
<feature type="region of interest" description="Disordered" evidence="1">
    <location>
        <begin position="316"/>
        <end position="389"/>
    </location>
</feature>
<dbReference type="InterPro" id="IPR013520">
    <property type="entry name" value="Ribonucl_H"/>
</dbReference>
<keyword evidence="4" id="KW-1185">Reference proteome</keyword>
<dbReference type="Proteomes" id="UP000424462">
    <property type="component" value="Chromosome"/>
</dbReference>
<dbReference type="Gene3D" id="3.30.420.10">
    <property type="entry name" value="Ribonuclease H-like superfamily/Ribonuclease H"/>
    <property type="match status" value="1"/>
</dbReference>
<dbReference type="EC" id="2.7.7.7" evidence="3"/>
<dbReference type="GO" id="GO:0003676">
    <property type="term" value="F:nucleic acid binding"/>
    <property type="evidence" value="ECO:0007669"/>
    <property type="project" value="InterPro"/>
</dbReference>
<dbReference type="InterPro" id="IPR036420">
    <property type="entry name" value="BRCT_dom_sf"/>
</dbReference>
<dbReference type="SUPFAM" id="SSF52113">
    <property type="entry name" value="BRCT domain"/>
    <property type="match status" value="1"/>
</dbReference>
<dbReference type="PANTHER" id="PTHR30231">
    <property type="entry name" value="DNA POLYMERASE III SUBUNIT EPSILON"/>
    <property type="match status" value="1"/>
</dbReference>
<dbReference type="InterPro" id="IPR036397">
    <property type="entry name" value="RNaseH_sf"/>
</dbReference>
<dbReference type="KEGG" id="cok:COCCU_09200"/>
<name>A0A6B8W2P6_9CORY</name>
<sequence length="480" mass="50658">MIPAQGAQLTVSNDSIQIHYSDLLTAIHGSDVEVEVSKVTGVTQSSPTALTSGVVHLEGAGITVAFAPNQQAAATEFETAVKAALRGEASGQRMTPGLNFVGFDVETANNDWGSICQIGLVRYIDGVEVAAESWLCTPPPGLDNFTDANINIHGIRPKDVAGQPSFAERLPQLVEFIGELPFVAHFAQFDATALSRACAAAGVETPTLFFGCSLALARGEKLDVRSHSLPVVAEHLGVELKKHHDATEDARACAGITVALARRHSFQGSLAELFHSRSMTIGNLNPERVYPVLRDRSGAGVALQQRQLAQGLTAAGERIGDMTEDPTGRPAPDAGSRSAWDDPADLPTEAQLTEESPAAAGAKGGRRGPAPWAAVATPDAIPEPNENADPQGILFGQNVTLSGDFEPHDKGSLWAGIAERGGIVGKNVTKKTTILVAGTWATKTSKQKRAEELIAKGQEIQIWSAAELYTAIGFDEEPPF</sequence>
<reference evidence="3 4" key="1">
    <citation type="submission" date="2019-11" db="EMBL/GenBank/DDBJ databases">
        <title>Complete genome sequence of Corynebacterium kalinowskii 1959, a novel Corynebacterium species isolated from soil of a small paddock in Vilsendorf, Germany.</title>
        <authorList>
            <person name="Schaffert L."/>
            <person name="Ruwe M."/>
            <person name="Milse J."/>
            <person name="Hanuschka K."/>
            <person name="Ortseifen V."/>
            <person name="Droste J."/>
            <person name="Brandt D."/>
            <person name="Schlueter L."/>
            <person name="Kutter Y."/>
            <person name="Vinke S."/>
            <person name="Viehoefer P."/>
            <person name="Jacob L."/>
            <person name="Luebke N.-C."/>
            <person name="Schulte-Berndt E."/>
            <person name="Hain C."/>
            <person name="Linder M."/>
            <person name="Schmidt P."/>
            <person name="Wollenschlaeger L."/>
            <person name="Luttermann T."/>
            <person name="Thieme E."/>
            <person name="Hassa J."/>
            <person name="Haak M."/>
            <person name="Wittchen M."/>
            <person name="Mentz A."/>
            <person name="Persicke M."/>
            <person name="Busche T."/>
            <person name="Ruckert C."/>
        </authorList>
    </citation>
    <scope>NUCLEOTIDE SEQUENCE [LARGE SCALE GENOMIC DNA]</scope>
    <source>
        <strain evidence="3 4">2039</strain>
    </source>
</reference>
<dbReference type="Pfam" id="PF00929">
    <property type="entry name" value="RNase_T"/>
    <property type="match status" value="1"/>
</dbReference>
<dbReference type="EMBL" id="CP046455">
    <property type="protein sequence ID" value="QGU07764.1"/>
    <property type="molecule type" value="Genomic_DNA"/>
</dbReference>
<dbReference type="AlphaFoldDB" id="A0A6B8W2P6"/>
<dbReference type="SUPFAM" id="SSF53098">
    <property type="entry name" value="Ribonuclease H-like"/>
    <property type="match status" value="1"/>
</dbReference>
<protein>
    <submittedName>
        <fullName evidence="3">DNA polymerase III PolC-type</fullName>
        <ecNumber evidence="3">2.7.7.7</ecNumber>
    </submittedName>
</protein>
<evidence type="ECO:0000259" key="2">
    <source>
        <dbReference type="SMART" id="SM00479"/>
    </source>
</evidence>
<organism evidence="3 4">
    <name type="scientific">Corynebacterium occultum</name>
    <dbReference type="NCBI Taxonomy" id="2675219"/>
    <lineage>
        <taxon>Bacteria</taxon>
        <taxon>Bacillati</taxon>
        <taxon>Actinomycetota</taxon>
        <taxon>Actinomycetes</taxon>
        <taxon>Mycobacteriales</taxon>
        <taxon>Corynebacteriaceae</taxon>
        <taxon>Corynebacterium</taxon>
    </lineage>
</organism>
<dbReference type="GO" id="GO:0008408">
    <property type="term" value="F:3'-5' exonuclease activity"/>
    <property type="evidence" value="ECO:0007669"/>
    <property type="project" value="TreeGrafter"/>
</dbReference>
<dbReference type="SMART" id="SM00479">
    <property type="entry name" value="EXOIII"/>
    <property type="match status" value="1"/>
</dbReference>
<dbReference type="GO" id="GO:0003887">
    <property type="term" value="F:DNA-directed DNA polymerase activity"/>
    <property type="evidence" value="ECO:0007669"/>
    <property type="project" value="UniProtKB-EC"/>
</dbReference>
<dbReference type="InterPro" id="IPR012337">
    <property type="entry name" value="RNaseH-like_sf"/>
</dbReference>
<gene>
    <name evidence="3" type="primary">polC2</name>
    <name evidence="3" type="ORF">COCCU_09200</name>
</gene>
<dbReference type="RefSeq" id="WP_197088327.1">
    <property type="nucleotide sequence ID" value="NZ_CP046455.1"/>
</dbReference>
<evidence type="ECO:0000313" key="4">
    <source>
        <dbReference type="Proteomes" id="UP000424462"/>
    </source>
</evidence>
<dbReference type="CDD" id="cd17748">
    <property type="entry name" value="BRCT_DNA_ligase_like"/>
    <property type="match status" value="1"/>
</dbReference>
<feature type="domain" description="Exonuclease" evidence="2">
    <location>
        <begin position="99"/>
        <end position="266"/>
    </location>
</feature>
<dbReference type="PANTHER" id="PTHR30231:SF42">
    <property type="entry name" value="EXONUCLEASE"/>
    <property type="match status" value="1"/>
</dbReference>
<dbReference type="GO" id="GO:0005829">
    <property type="term" value="C:cytosol"/>
    <property type="evidence" value="ECO:0007669"/>
    <property type="project" value="TreeGrafter"/>
</dbReference>
<accession>A0A6B8W2P6</accession>